<evidence type="ECO:0000313" key="3">
    <source>
        <dbReference type="Proteomes" id="UP001549145"/>
    </source>
</evidence>
<comment type="caution">
    <text evidence="2">The sequence shown here is derived from an EMBL/GenBank/DDBJ whole genome shotgun (WGS) entry which is preliminary data.</text>
</comment>
<reference evidence="2 3" key="1">
    <citation type="submission" date="2024-06" db="EMBL/GenBank/DDBJ databases">
        <title>Genomic Encyclopedia of Type Strains, Phase IV (KMG-IV): sequencing the most valuable type-strain genomes for metagenomic binning, comparative biology and taxonomic classification.</title>
        <authorList>
            <person name="Goeker M."/>
        </authorList>
    </citation>
    <scope>NUCLEOTIDE SEQUENCE [LARGE SCALE GENOMIC DNA]</scope>
    <source>
        <strain evidence="2 3">DSM 21331</strain>
    </source>
</reference>
<dbReference type="Proteomes" id="UP001549145">
    <property type="component" value="Unassembled WGS sequence"/>
</dbReference>
<keyword evidence="3" id="KW-1185">Reference proteome</keyword>
<dbReference type="RefSeq" id="WP_238281213.1">
    <property type="nucleotide sequence ID" value="NZ_BPQL01000117.1"/>
</dbReference>
<feature type="signal peptide" evidence="1">
    <location>
        <begin position="1"/>
        <end position="18"/>
    </location>
</feature>
<evidence type="ECO:0000313" key="2">
    <source>
        <dbReference type="EMBL" id="MET3691900.1"/>
    </source>
</evidence>
<dbReference type="SUPFAM" id="SSF54427">
    <property type="entry name" value="NTF2-like"/>
    <property type="match status" value="1"/>
</dbReference>
<sequence length="137" mass="14757">MRAVLLFLAILFAAPAMAADTAARDAARATVERQIEAFRRDDAATAYAQAAPAIQNMFPSPDTFLAMVREGYAAVYRARRYSVDRIEEAGDDGLALGVTLQDEAGTDWAALYSLERQPDGAWRISGCRLVKAPGSSA</sequence>
<protein>
    <recommendedName>
        <fullName evidence="4">DUF4864 domain-containing protein</fullName>
    </recommendedName>
</protein>
<dbReference type="InterPro" id="IPR032710">
    <property type="entry name" value="NTF2-like_dom_sf"/>
</dbReference>
<feature type="chain" id="PRO_5045729108" description="DUF4864 domain-containing protein" evidence="1">
    <location>
        <begin position="19"/>
        <end position="137"/>
    </location>
</feature>
<dbReference type="InterPro" id="IPR032347">
    <property type="entry name" value="DUF4864"/>
</dbReference>
<dbReference type="Pfam" id="PF16156">
    <property type="entry name" value="DUF4864"/>
    <property type="match status" value="1"/>
</dbReference>
<proteinExistence type="predicted"/>
<keyword evidence="1" id="KW-0732">Signal</keyword>
<name>A0ABV2L241_9HYPH</name>
<dbReference type="EMBL" id="JBEPMM010000002">
    <property type="protein sequence ID" value="MET3691900.1"/>
    <property type="molecule type" value="Genomic_DNA"/>
</dbReference>
<accession>A0ABV2L241</accession>
<evidence type="ECO:0008006" key="4">
    <source>
        <dbReference type="Google" id="ProtNLM"/>
    </source>
</evidence>
<gene>
    <name evidence="2" type="ORF">ABID43_001425</name>
</gene>
<organism evidence="2 3">
    <name type="scientific">Methylobacterium goesingense</name>
    <dbReference type="NCBI Taxonomy" id="243690"/>
    <lineage>
        <taxon>Bacteria</taxon>
        <taxon>Pseudomonadati</taxon>
        <taxon>Pseudomonadota</taxon>
        <taxon>Alphaproteobacteria</taxon>
        <taxon>Hyphomicrobiales</taxon>
        <taxon>Methylobacteriaceae</taxon>
        <taxon>Methylobacterium</taxon>
    </lineage>
</organism>
<evidence type="ECO:0000256" key="1">
    <source>
        <dbReference type="SAM" id="SignalP"/>
    </source>
</evidence>